<dbReference type="InterPro" id="IPR027417">
    <property type="entry name" value="P-loop_NTPase"/>
</dbReference>
<keyword evidence="2" id="KW-0067">ATP-binding</keyword>
<feature type="region of interest" description="Disordered" evidence="3">
    <location>
        <begin position="84"/>
        <end position="135"/>
    </location>
</feature>
<dbReference type="SUPFAM" id="SSF52540">
    <property type="entry name" value="P-loop containing nucleoside triphosphate hydrolases"/>
    <property type="match status" value="1"/>
</dbReference>
<dbReference type="PANTHER" id="PTHR11638:SF18">
    <property type="entry name" value="HEAT SHOCK PROTEIN 104"/>
    <property type="match status" value="1"/>
</dbReference>
<feature type="domain" description="AAA+ ATPase" evidence="4">
    <location>
        <begin position="385"/>
        <end position="547"/>
    </location>
</feature>
<evidence type="ECO:0000256" key="2">
    <source>
        <dbReference type="ARBA" id="ARBA00022840"/>
    </source>
</evidence>
<dbReference type="CDD" id="cd19499">
    <property type="entry name" value="RecA-like_ClpB_Hsp104-like"/>
    <property type="match status" value="1"/>
</dbReference>
<evidence type="ECO:0000256" key="1">
    <source>
        <dbReference type="ARBA" id="ARBA00022741"/>
    </source>
</evidence>
<dbReference type="EMBL" id="BAAARV010000098">
    <property type="protein sequence ID" value="GAA2385579.1"/>
    <property type="molecule type" value="Genomic_DNA"/>
</dbReference>
<reference evidence="5 6" key="1">
    <citation type="journal article" date="2019" name="Int. J. Syst. Evol. Microbiol.">
        <title>The Global Catalogue of Microorganisms (GCM) 10K type strain sequencing project: providing services to taxonomists for standard genome sequencing and annotation.</title>
        <authorList>
            <consortium name="The Broad Institute Genomics Platform"/>
            <consortium name="The Broad Institute Genome Sequencing Center for Infectious Disease"/>
            <person name="Wu L."/>
            <person name="Ma J."/>
        </authorList>
    </citation>
    <scope>NUCLEOTIDE SEQUENCE [LARGE SCALE GENOMIC DNA]</scope>
    <source>
        <strain evidence="5 6">JCM 3272</strain>
    </source>
</reference>
<dbReference type="Gene3D" id="1.10.8.60">
    <property type="match status" value="1"/>
</dbReference>
<feature type="compositionally biased region" description="Basic and acidic residues" evidence="3">
    <location>
        <begin position="126"/>
        <end position="135"/>
    </location>
</feature>
<feature type="compositionally biased region" description="Low complexity" evidence="3">
    <location>
        <begin position="84"/>
        <end position="125"/>
    </location>
</feature>
<evidence type="ECO:0000259" key="4">
    <source>
        <dbReference type="SMART" id="SM00382"/>
    </source>
</evidence>
<dbReference type="PANTHER" id="PTHR11638">
    <property type="entry name" value="ATP-DEPENDENT CLP PROTEASE"/>
    <property type="match status" value="1"/>
</dbReference>
<evidence type="ECO:0000313" key="6">
    <source>
        <dbReference type="Proteomes" id="UP001501444"/>
    </source>
</evidence>
<gene>
    <name evidence="5" type="ORF">GCM10010170_095510</name>
</gene>
<dbReference type="InterPro" id="IPR003959">
    <property type="entry name" value="ATPase_AAA_core"/>
</dbReference>
<dbReference type="Gene3D" id="3.40.50.300">
    <property type="entry name" value="P-loop containing nucleotide triphosphate hydrolases"/>
    <property type="match status" value="1"/>
</dbReference>
<dbReference type="Pfam" id="PF07724">
    <property type="entry name" value="AAA_2"/>
    <property type="match status" value="1"/>
</dbReference>
<comment type="caution">
    <text evidence="5">The sequence shown here is derived from an EMBL/GenBank/DDBJ whole genome shotgun (WGS) entry which is preliminary data.</text>
</comment>
<dbReference type="Proteomes" id="UP001501444">
    <property type="component" value="Unassembled WGS sequence"/>
</dbReference>
<evidence type="ECO:0000256" key="3">
    <source>
        <dbReference type="SAM" id="MobiDB-lite"/>
    </source>
</evidence>
<dbReference type="SMART" id="SM00382">
    <property type="entry name" value="AAA"/>
    <property type="match status" value="1"/>
</dbReference>
<name>A0ABN3HQY6_9ACTN</name>
<keyword evidence="1" id="KW-0547">Nucleotide-binding</keyword>
<dbReference type="InterPro" id="IPR001270">
    <property type="entry name" value="ClpA/B"/>
</dbReference>
<organism evidence="5 6">
    <name type="scientific">Dactylosporangium salmoneum</name>
    <dbReference type="NCBI Taxonomy" id="53361"/>
    <lineage>
        <taxon>Bacteria</taxon>
        <taxon>Bacillati</taxon>
        <taxon>Actinomycetota</taxon>
        <taxon>Actinomycetes</taxon>
        <taxon>Micromonosporales</taxon>
        <taxon>Micromonosporaceae</taxon>
        <taxon>Dactylosporangium</taxon>
    </lineage>
</organism>
<dbReference type="PRINTS" id="PR00300">
    <property type="entry name" value="CLPPROTEASEA"/>
</dbReference>
<proteinExistence type="predicted"/>
<keyword evidence="6" id="KW-1185">Reference proteome</keyword>
<dbReference type="RefSeq" id="WP_344619362.1">
    <property type="nucleotide sequence ID" value="NZ_BAAARV010000098.1"/>
</dbReference>
<dbReference type="InterPro" id="IPR050130">
    <property type="entry name" value="ClpA_ClpB"/>
</dbReference>
<protein>
    <recommendedName>
        <fullName evidence="4">AAA+ ATPase domain-containing protein</fullName>
    </recommendedName>
</protein>
<dbReference type="InterPro" id="IPR003593">
    <property type="entry name" value="AAA+_ATPase"/>
</dbReference>
<evidence type="ECO:0000313" key="5">
    <source>
        <dbReference type="EMBL" id="GAA2385579.1"/>
    </source>
</evidence>
<sequence>MTAAAEGLRAAPWLVRAYQELQRHRHLIVHGNVDDVVRWNNRYEPLAAVLGEFLTMTGYRAVGRYSLVDGITYRDEAMRGTAEPLTAAPAPTATEPVPAQSSSRQAWNPFAAAPPAAQPAAQTADAGREDGGRADRVARADESLRRAIRAAPPAQPRTTPDALGAIRRLMTQTEAPVAMVIDSADLIVGAAGQLDEHHRANVAHLRHMLAEAAVAPSGPGLRNAVVLVVRDLGELPAWLTERPDVAAVLADRPGPAERADVLAGQIGRFHRAAEAPAAVLHQAVTTLANLTDGMTVRDLQTLEVTSRLTGIGPGAPRRLVARHRFGVRDDPWEQLDIDKVRRADQMLGARVMGQPAAVRAVADVLVNARVGVDFVAGDAETGNRPKGVFFFVGPTGVGKTELAKAIAELVFDDESALRRFDMSEFSQEHASERLTGAPPGFVGHEQGGVLTNWVRERPFSVILFDEIEKAHRKVFDKFLQIIDDGRLTDGHGRTAYFSHSIVIFTSNQGAATLHRSHPGGVPPYQFVQEHFNQAVARFFTEDLQRPELLGRLGSGVVVFDILREQVIRSITDKFLGQITASAAARGFELVFDAPAIHRAIVEHVMTSGAALGARPIRDPLLEQWIRVPLNRWIMANAPGPGARILVHRTASSPPFGIQRYPGEIVEGEHP</sequence>
<accession>A0ABN3HQY6</accession>